<dbReference type="PANTHER" id="PTHR32294:SF0">
    <property type="entry name" value="DNA POLYMERASE III SUBUNIT ALPHA"/>
    <property type="match status" value="1"/>
</dbReference>
<dbReference type="GO" id="GO:0008408">
    <property type="term" value="F:3'-5' exonuclease activity"/>
    <property type="evidence" value="ECO:0007669"/>
    <property type="project" value="InterPro"/>
</dbReference>
<dbReference type="Pfam" id="PF17657">
    <property type="entry name" value="DNA_pol3_finger"/>
    <property type="match status" value="1"/>
</dbReference>
<name>A0A0K1Q7J7_9BACT</name>
<dbReference type="OrthoDB" id="9803237at2"/>
<dbReference type="SMART" id="SM00481">
    <property type="entry name" value="POLIIIAc"/>
    <property type="match status" value="1"/>
</dbReference>
<dbReference type="InterPro" id="IPR004805">
    <property type="entry name" value="DnaE2/DnaE/PolC"/>
</dbReference>
<dbReference type="SUPFAM" id="SSF89550">
    <property type="entry name" value="PHP domain-like"/>
    <property type="match status" value="1"/>
</dbReference>
<dbReference type="Pfam" id="PF01336">
    <property type="entry name" value="tRNA_anti-codon"/>
    <property type="match status" value="1"/>
</dbReference>
<dbReference type="GO" id="GO:0003676">
    <property type="term" value="F:nucleic acid binding"/>
    <property type="evidence" value="ECO:0007669"/>
    <property type="project" value="InterPro"/>
</dbReference>
<dbReference type="CDD" id="cd04485">
    <property type="entry name" value="DnaE_OBF"/>
    <property type="match status" value="1"/>
</dbReference>
<dbReference type="NCBIfam" id="NF004226">
    <property type="entry name" value="PRK05673.1"/>
    <property type="match status" value="1"/>
</dbReference>
<dbReference type="AlphaFoldDB" id="A0A0K1Q7J7"/>
<feature type="domain" description="Polymerase/histidinol phosphatase N-terminal" evidence="9">
    <location>
        <begin position="5"/>
        <end position="72"/>
    </location>
</feature>
<evidence type="ECO:0000256" key="6">
    <source>
        <dbReference type="ARBA" id="ARBA00022705"/>
    </source>
</evidence>
<organism evidence="10 11">
    <name type="scientific">Labilithrix luteola</name>
    <dbReference type="NCBI Taxonomy" id="1391654"/>
    <lineage>
        <taxon>Bacteria</taxon>
        <taxon>Pseudomonadati</taxon>
        <taxon>Myxococcota</taxon>
        <taxon>Polyangia</taxon>
        <taxon>Polyangiales</taxon>
        <taxon>Labilitrichaceae</taxon>
        <taxon>Labilithrix</taxon>
    </lineage>
</organism>
<evidence type="ECO:0000256" key="8">
    <source>
        <dbReference type="ARBA" id="ARBA00049244"/>
    </source>
</evidence>
<dbReference type="InterPro" id="IPR004013">
    <property type="entry name" value="PHP_dom"/>
</dbReference>
<comment type="subcellular location">
    <subcellularLocation>
        <location evidence="1">Cytoplasm</location>
    </subcellularLocation>
</comment>
<dbReference type="InterPro" id="IPR041931">
    <property type="entry name" value="DNA_pol3_alpha_thumb_dom"/>
</dbReference>
<keyword evidence="6" id="KW-0235">DNA replication</keyword>
<keyword evidence="7" id="KW-0239">DNA-directed DNA polymerase</keyword>
<dbReference type="PANTHER" id="PTHR32294">
    <property type="entry name" value="DNA POLYMERASE III SUBUNIT ALPHA"/>
    <property type="match status" value="1"/>
</dbReference>
<evidence type="ECO:0000256" key="5">
    <source>
        <dbReference type="ARBA" id="ARBA00022695"/>
    </source>
</evidence>
<dbReference type="EC" id="2.7.7.7" evidence="2"/>
<dbReference type="Pfam" id="PF02811">
    <property type="entry name" value="PHP"/>
    <property type="match status" value="1"/>
</dbReference>
<dbReference type="GO" id="GO:0005737">
    <property type="term" value="C:cytoplasm"/>
    <property type="evidence" value="ECO:0007669"/>
    <property type="project" value="UniProtKB-SubCell"/>
</dbReference>
<dbReference type="STRING" id="1391654.AKJ09_08449"/>
<evidence type="ECO:0000259" key="9">
    <source>
        <dbReference type="SMART" id="SM00481"/>
    </source>
</evidence>
<dbReference type="NCBIfam" id="TIGR00594">
    <property type="entry name" value="polc"/>
    <property type="match status" value="1"/>
</dbReference>
<evidence type="ECO:0000256" key="3">
    <source>
        <dbReference type="ARBA" id="ARBA00019114"/>
    </source>
</evidence>
<evidence type="ECO:0000256" key="7">
    <source>
        <dbReference type="ARBA" id="ARBA00022932"/>
    </source>
</evidence>
<keyword evidence="5" id="KW-0548">Nucleotidyltransferase</keyword>
<accession>A0A0K1Q7J7</accession>
<dbReference type="GO" id="GO:0003887">
    <property type="term" value="F:DNA-directed DNA polymerase activity"/>
    <property type="evidence" value="ECO:0007669"/>
    <property type="project" value="UniProtKB-KW"/>
</dbReference>
<dbReference type="Gene3D" id="1.10.10.1600">
    <property type="entry name" value="Bacterial DNA polymerase III alpha subunit, thumb domain"/>
    <property type="match status" value="1"/>
</dbReference>
<dbReference type="Gene3D" id="1.10.150.870">
    <property type="match status" value="1"/>
</dbReference>
<reference evidence="10 11" key="1">
    <citation type="submission" date="2015-08" db="EMBL/GenBank/DDBJ databases">
        <authorList>
            <person name="Babu N.S."/>
            <person name="Beckwith C.J."/>
            <person name="Beseler K.G."/>
            <person name="Brison A."/>
            <person name="Carone J.V."/>
            <person name="Caskin T.P."/>
            <person name="Diamond M."/>
            <person name="Durham M.E."/>
            <person name="Foxe J.M."/>
            <person name="Go M."/>
            <person name="Henderson B.A."/>
            <person name="Jones I.B."/>
            <person name="McGettigan J.A."/>
            <person name="Micheletti S.J."/>
            <person name="Nasrallah M.E."/>
            <person name="Ortiz D."/>
            <person name="Piller C.R."/>
            <person name="Privatt S.R."/>
            <person name="Schneider S.L."/>
            <person name="Sharp S."/>
            <person name="Smith T.C."/>
            <person name="Stanton J.D."/>
            <person name="Ullery H.E."/>
            <person name="Wilson R.J."/>
            <person name="Serrano M.G."/>
            <person name="Buck G."/>
            <person name="Lee V."/>
            <person name="Wang Y."/>
            <person name="Carvalho R."/>
            <person name="Voegtly L."/>
            <person name="Shi R."/>
            <person name="Duckworth R."/>
            <person name="Johnson A."/>
            <person name="Loviza R."/>
            <person name="Walstead R."/>
            <person name="Shah Z."/>
            <person name="Kiflezghi M."/>
            <person name="Wade K."/>
            <person name="Ball S.L."/>
            <person name="Bradley K.W."/>
            <person name="Asai D.J."/>
            <person name="Bowman C.A."/>
            <person name="Russell D.A."/>
            <person name="Pope W.H."/>
            <person name="Jacobs-Sera D."/>
            <person name="Hendrix R.W."/>
            <person name="Hatfull G.F."/>
        </authorList>
    </citation>
    <scope>NUCLEOTIDE SEQUENCE [LARGE SCALE GENOMIC DNA]</scope>
    <source>
        <strain evidence="10 11">DSM 27648</strain>
    </source>
</reference>
<proteinExistence type="predicted"/>
<dbReference type="InterPro" id="IPR003141">
    <property type="entry name" value="Pol/His_phosphatase_N"/>
</dbReference>
<evidence type="ECO:0000313" key="10">
    <source>
        <dbReference type="EMBL" id="AKV01786.1"/>
    </source>
</evidence>
<dbReference type="Pfam" id="PF14579">
    <property type="entry name" value="HHH_6"/>
    <property type="match status" value="1"/>
</dbReference>
<dbReference type="KEGG" id="llu:AKJ09_08449"/>
<dbReference type="Gene3D" id="3.20.20.140">
    <property type="entry name" value="Metal-dependent hydrolases"/>
    <property type="match status" value="1"/>
</dbReference>
<evidence type="ECO:0000256" key="1">
    <source>
        <dbReference type="ARBA" id="ARBA00004496"/>
    </source>
</evidence>
<protein>
    <recommendedName>
        <fullName evidence="3">DNA polymerase III subunit alpha</fullName>
        <ecNumber evidence="2">2.7.7.7</ecNumber>
    </recommendedName>
</protein>
<dbReference type="InterPro" id="IPR029460">
    <property type="entry name" value="DNAPol_HHH"/>
</dbReference>
<dbReference type="PATRIC" id="fig|1391654.3.peg.8560"/>
<evidence type="ECO:0000313" key="11">
    <source>
        <dbReference type="Proteomes" id="UP000064967"/>
    </source>
</evidence>
<dbReference type="RefSeq" id="WP_146652813.1">
    <property type="nucleotide sequence ID" value="NZ_CP012333.1"/>
</dbReference>
<dbReference type="CDD" id="cd12113">
    <property type="entry name" value="PHP_PolIIIA_DnaE3"/>
    <property type="match status" value="1"/>
</dbReference>
<comment type="catalytic activity">
    <reaction evidence="8">
        <text>DNA(n) + a 2'-deoxyribonucleoside 5'-triphosphate = DNA(n+1) + diphosphate</text>
        <dbReference type="Rhea" id="RHEA:22508"/>
        <dbReference type="Rhea" id="RHEA-COMP:17339"/>
        <dbReference type="Rhea" id="RHEA-COMP:17340"/>
        <dbReference type="ChEBI" id="CHEBI:33019"/>
        <dbReference type="ChEBI" id="CHEBI:61560"/>
        <dbReference type="ChEBI" id="CHEBI:173112"/>
        <dbReference type="EC" id="2.7.7.7"/>
    </reaction>
</comment>
<dbReference type="InterPro" id="IPR004365">
    <property type="entry name" value="NA-bd_OB_tRNA"/>
</dbReference>
<keyword evidence="4" id="KW-0808">Transferase</keyword>
<dbReference type="Pfam" id="PF07733">
    <property type="entry name" value="DNA_pol3_alpha"/>
    <property type="match status" value="1"/>
</dbReference>
<evidence type="ECO:0000256" key="4">
    <source>
        <dbReference type="ARBA" id="ARBA00022679"/>
    </source>
</evidence>
<gene>
    <name evidence="10" type="ORF">AKJ09_08449</name>
</gene>
<dbReference type="InterPro" id="IPR011708">
    <property type="entry name" value="DNA_pol3_alpha_NTPase_dom"/>
</dbReference>
<dbReference type="Proteomes" id="UP000064967">
    <property type="component" value="Chromosome"/>
</dbReference>
<dbReference type="InterPro" id="IPR016195">
    <property type="entry name" value="Pol/histidinol_Pase-like"/>
</dbReference>
<dbReference type="InterPro" id="IPR040982">
    <property type="entry name" value="DNA_pol3_finger"/>
</dbReference>
<dbReference type="GO" id="GO:0006260">
    <property type="term" value="P:DNA replication"/>
    <property type="evidence" value="ECO:0007669"/>
    <property type="project" value="UniProtKB-KW"/>
</dbReference>
<dbReference type="EMBL" id="CP012333">
    <property type="protein sequence ID" value="AKV01786.1"/>
    <property type="molecule type" value="Genomic_DNA"/>
</dbReference>
<keyword evidence="11" id="KW-1185">Reference proteome</keyword>
<sequence>MSEFVHLHVHSQYSMLDGAVKVKNLVKQVQKQGMNAVALTDHGNMFGAISFYKAAKEVGVKAILGSELEVVTGNHGHHLPLLAATEEGYKNLVWLVSRGYVEPDPNGTAGVPCVPLSALEGRTKGLIGMTGCMGGVVAQSILEQGVEAGRKTLERLKELFEPGSLYVELQDHGLPEQPVLKGILVDLAKRLDLPLVATNDVHYGARDDAEANLYLACIKSGRSYEEAKERGHGSSEMYLKSAEEMLALFKDVPEAVKNTLEISEKCQLKLKLGNPMLPTFKLPDGYDTDTYFRHVSHEGLEARFGEFEAVGKTVDREAYKKRLDWELDVICKMKFPGYFLIVWDFIRYGKENGVPVGPGRGSGAGSLVAYSLRITDLDPIPFNLLFERFLNPERVSMPDFDVDFCMDRRERVIQYVQRKYGEVSVGQIATFAELKAKSVIKDVARCLQFPPVEAQQIASLIPNKTPAETYTITESLTIEPKLKARFDTEPKVKELLSQAIKLEGLTRHAGKHAAGIVISEGPLWDHVPVFKDGKTDGYITQYYKDDVEQAGLVKFDFLGLKTLTVIDIAERLINARPDFLRDGKKLDVSKLRFDDKPAYQLMSSGETKGVFQLESSGMQQLFKDLQPTNFEDIVAAVALYRPGPLGTGMVKDFVDCKHGRKPIAKMHDKVDHLLEPTYGVIVYQEQVMQIAQSLAGYSLGGADLLRRAMGKKKPEEMAKQKGIFIEGSLKNGVEEADADRIFGLLEYFAGYGFNKSHSAAYALITYQTAYLKAHYPVELLCGIMTSDKEKIDKVVRTIADARAMGVTVLPPDVNESDIDFKVVYTHPEGNKRPSKTDRNAVGRDACGPQIRFGLGAVRGLGGAALEALLEARKEGGPFKDLFDFASRVDAKRINKGVFEALVQCGAFDTTLAAQGVSRAQAFASIETALERSRSASRDRERGQTNLFGLFDAGPKSSGGGGSSAGDYAKAEHWDRREMLVRERGALGFYVSGHPLERYLKGGGALAKLEAVACASLASAQPWSVVKVAGMVEGYRERIFKDGGGKIAFFDFEDLTGRVTCKVRGNQIDAYSAILTSGEPILITGKVSFPFREADAEEEEEGPKEPTLFLNEAVRLSDSVRSDTKQVAIRLHADTTSEVELRKMADVLAKSPGNCPVTLVLALKDGAEAFLALGKQYRVEVSDEVLSGLERVFGEQVAELR</sequence>
<evidence type="ECO:0000256" key="2">
    <source>
        <dbReference type="ARBA" id="ARBA00012417"/>
    </source>
</evidence>